<dbReference type="Gramene" id="ORUFI05G08810.1">
    <property type="protein sequence ID" value="ORUFI05G08810.1"/>
    <property type="gene ID" value="ORUFI05G08810"/>
</dbReference>
<keyword evidence="2" id="KW-1185">Reference proteome</keyword>
<protein>
    <submittedName>
        <fullName evidence="1">Uncharacterized protein</fullName>
    </submittedName>
</protein>
<reference evidence="1" key="2">
    <citation type="submission" date="2015-06" db="UniProtKB">
        <authorList>
            <consortium name="EnsemblPlants"/>
        </authorList>
    </citation>
    <scope>IDENTIFICATION</scope>
</reference>
<dbReference type="Proteomes" id="UP000008022">
    <property type="component" value="Unassembled WGS sequence"/>
</dbReference>
<dbReference type="EnsemblPlants" id="ORUFI05G08810.1">
    <property type="protein sequence ID" value="ORUFI05G08810.1"/>
    <property type="gene ID" value="ORUFI05G08810"/>
</dbReference>
<accession>A0A0E0PJB6</accession>
<name>A0A0E0PJB6_ORYRU</name>
<organism evidence="1 2">
    <name type="scientific">Oryza rufipogon</name>
    <name type="common">Brownbeard rice</name>
    <name type="synonym">Asian wild rice</name>
    <dbReference type="NCBI Taxonomy" id="4529"/>
    <lineage>
        <taxon>Eukaryota</taxon>
        <taxon>Viridiplantae</taxon>
        <taxon>Streptophyta</taxon>
        <taxon>Embryophyta</taxon>
        <taxon>Tracheophyta</taxon>
        <taxon>Spermatophyta</taxon>
        <taxon>Magnoliopsida</taxon>
        <taxon>Liliopsida</taxon>
        <taxon>Poales</taxon>
        <taxon>Poaceae</taxon>
        <taxon>BOP clade</taxon>
        <taxon>Oryzoideae</taxon>
        <taxon>Oryzeae</taxon>
        <taxon>Oryzinae</taxon>
        <taxon>Oryza</taxon>
    </lineage>
</organism>
<dbReference type="HOGENOM" id="CLU_2835693_0_0_1"/>
<sequence length="66" mass="7310">MSRASSISFRLHLQANQFITRQLDGRNKSKPQLQGPSAFGLMKLTHGAIIRVTIAGQKFEDTLQGL</sequence>
<evidence type="ECO:0000313" key="1">
    <source>
        <dbReference type="EnsemblPlants" id="ORUFI05G08810.1"/>
    </source>
</evidence>
<reference evidence="2" key="1">
    <citation type="submission" date="2013-06" db="EMBL/GenBank/DDBJ databases">
        <authorList>
            <person name="Zhao Q."/>
        </authorList>
    </citation>
    <scope>NUCLEOTIDE SEQUENCE</scope>
    <source>
        <strain evidence="2">cv. W1943</strain>
    </source>
</reference>
<proteinExistence type="predicted"/>
<evidence type="ECO:0000313" key="2">
    <source>
        <dbReference type="Proteomes" id="UP000008022"/>
    </source>
</evidence>
<dbReference type="AlphaFoldDB" id="A0A0E0PJB6"/>